<reference evidence="2 5" key="1">
    <citation type="journal article" date="2014" name="Int. J. Syst. Evol. Microbiol.">
        <title>Complete genome sequence of Corynebacterium casei LMG S-19264T (=DSM 44701T), isolated from a smear-ripened cheese.</title>
        <authorList>
            <consortium name="US DOE Joint Genome Institute (JGI-PGF)"/>
            <person name="Walter F."/>
            <person name="Albersmeier A."/>
            <person name="Kalinowski J."/>
            <person name="Ruckert C."/>
        </authorList>
    </citation>
    <scope>NUCLEOTIDE SEQUENCE [LARGE SCALE GENOMIC DNA]</scope>
    <source>
        <strain evidence="2 5">JCM 4205</strain>
    </source>
</reference>
<dbReference type="Proteomes" id="UP000326029">
    <property type="component" value="Chromosome"/>
</dbReference>
<dbReference type="Pfam" id="PF13577">
    <property type="entry name" value="SnoaL_4"/>
    <property type="match status" value="1"/>
</dbReference>
<evidence type="ECO:0000259" key="1">
    <source>
        <dbReference type="Pfam" id="PF13577"/>
    </source>
</evidence>
<dbReference type="SUPFAM" id="SSF55961">
    <property type="entry name" value="Bet v1-like"/>
    <property type="match status" value="2"/>
</dbReference>
<dbReference type="RefSeq" id="WP_062751480.1">
    <property type="nucleotide sequence ID" value="NZ_BMSJ01000002.1"/>
</dbReference>
<evidence type="ECO:0000313" key="2">
    <source>
        <dbReference type="EMBL" id="GGR16784.1"/>
    </source>
</evidence>
<dbReference type="CDD" id="cd00531">
    <property type="entry name" value="NTF2_like"/>
    <property type="match status" value="1"/>
</dbReference>
<keyword evidence="4" id="KW-1185">Reference proteome</keyword>
<dbReference type="EMBL" id="BMSJ01000002">
    <property type="protein sequence ID" value="GGR16784.1"/>
    <property type="molecule type" value="Genomic_DNA"/>
</dbReference>
<dbReference type="Pfam" id="PF10604">
    <property type="entry name" value="Polyketide_cyc2"/>
    <property type="match status" value="2"/>
</dbReference>
<dbReference type="CDD" id="cd08861">
    <property type="entry name" value="OtcD1_ARO-CYC_like"/>
    <property type="match status" value="2"/>
</dbReference>
<dbReference type="InterPro" id="IPR032710">
    <property type="entry name" value="NTF2-like_dom_sf"/>
</dbReference>
<dbReference type="Gene3D" id="3.30.530.20">
    <property type="match status" value="2"/>
</dbReference>
<dbReference type="AlphaFoldDB" id="A0AAV4KGS8"/>
<dbReference type="InterPro" id="IPR023393">
    <property type="entry name" value="START-like_dom_sf"/>
</dbReference>
<reference evidence="3 4" key="2">
    <citation type="submission" date="2017-09" db="EMBL/GenBank/DDBJ databases">
        <authorList>
            <person name="Lee N."/>
            <person name="Cho B.-K."/>
        </authorList>
    </citation>
    <scope>NUCLEOTIDE SEQUENCE [LARGE SCALE GENOMIC DNA]</scope>
    <source>
        <strain evidence="3 4">ATCC 19740</strain>
    </source>
</reference>
<dbReference type="Gene3D" id="3.10.450.50">
    <property type="match status" value="1"/>
</dbReference>
<reference evidence="2" key="3">
    <citation type="submission" date="2023-08" db="EMBL/GenBank/DDBJ databases">
        <authorList>
            <person name="Sun Q."/>
            <person name="Ohkuma M."/>
        </authorList>
    </citation>
    <scope>NUCLEOTIDE SEQUENCE</scope>
    <source>
        <strain evidence="2">JCM 4205</strain>
    </source>
</reference>
<proteinExistence type="predicted"/>
<accession>A0AAV4KGS8</accession>
<sequence length="463" mass="50435">MSDENPQTAAAPTVHETVHEIEVDAPAGTVYELVADAARWPVHFPPNLHVEVLEGGGGKDGVERLRIWATANGAVKNWTSRRELDSSALTVTFRQERSQAPVASMGGAWHLEPLGERRTRVRFVHTFTAVGDDPENVAWIRRAVDTNTESELRALRAAAETASDDLVLTFDDTVRIDGSAKDAYEFVRAADRWTERLPHVTRVSLTEEVPGEQVLEMDTRTADGSVHTTRSVRICFPAERIVYKQTHTPALMDAHTGEWIFEEDGDGCVVTSRHTVRIAPGAVRDVLGPDADVARAREFVREALGRNSRATLGHAAAHAGGLRAAGPVGHDVYVSVQRFYAEQMRHLDEGRAEEWAATFTEDGVFAQNSGAEPVRGRAAIAAAVRAGRARLAADPQRRRHVFGMLTVDPAADGAVRARSYAQVLATPPGGPTVLHLSAVCEDELVPVDGGWAVRHRRVDHDGV</sequence>
<dbReference type="Proteomes" id="UP000642014">
    <property type="component" value="Unassembled WGS sequence"/>
</dbReference>
<protein>
    <submittedName>
        <fullName evidence="3">Actinorhodin polyketide synthase</fullName>
    </submittedName>
</protein>
<name>A0AAV4KGS8_9ACTN</name>
<evidence type="ECO:0000313" key="3">
    <source>
        <dbReference type="EMBL" id="QEV35547.1"/>
    </source>
</evidence>
<dbReference type="EMBL" id="CP023693">
    <property type="protein sequence ID" value="QEV35547.1"/>
    <property type="molecule type" value="Genomic_DNA"/>
</dbReference>
<dbReference type="SUPFAM" id="SSF54427">
    <property type="entry name" value="NTF2-like"/>
    <property type="match status" value="1"/>
</dbReference>
<evidence type="ECO:0000313" key="4">
    <source>
        <dbReference type="Proteomes" id="UP000326029"/>
    </source>
</evidence>
<dbReference type="InterPro" id="IPR019587">
    <property type="entry name" value="Polyketide_cyclase/dehydratase"/>
</dbReference>
<dbReference type="GeneID" id="95457611"/>
<feature type="domain" description="SnoaL-like" evidence="1">
    <location>
        <begin position="334"/>
        <end position="457"/>
    </location>
</feature>
<organism evidence="2 5">
    <name type="scientific">Streptomyces cinereoruber</name>
    <dbReference type="NCBI Taxonomy" id="67260"/>
    <lineage>
        <taxon>Bacteria</taxon>
        <taxon>Bacillati</taxon>
        <taxon>Actinomycetota</taxon>
        <taxon>Actinomycetes</taxon>
        <taxon>Kitasatosporales</taxon>
        <taxon>Streptomycetaceae</taxon>
        <taxon>Streptomyces</taxon>
    </lineage>
</organism>
<evidence type="ECO:0000313" key="5">
    <source>
        <dbReference type="Proteomes" id="UP000642014"/>
    </source>
</evidence>
<gene>
    <name evidence="3" type="ORF">CP977_28000</name>
    <name evidence="2" type="ORF">GCM10010497_18890</name>
</gene>
<dbReference type="InterPro" id="IPR037401">
    <property type="entry name" value="SnoaL-like"/>
</dbReference>